<dbReference type="NCBIfam" id="TIGR04416">
    <property type="entry name" value="group_II_RT_mat"/>
    <property type="match status" value="1"/>
</dbReference>
<dbReference type="InterPro" id="IPR002711">
    <property type="entry name" value="HNH"/>
</dbReference>
<sequence>MVQKFDYPKSETELRILLDRLYNTTHEIIDKGVLPSIKGLLEIISSEPVILSAIHKIKSNKGSRTPGADGETIRDILECNYDEVLERVRNNFKHYKPQSVRRKWIPKPGKSEMRPLGIPAIADRIIQECVRLVLEPILEAQFFQHSYGFRPMRDAHMALERASFLTHHTGYHWIVEGDISKFFDNVNHGLLLRKLWSMGIRDRRVLMIIKGMLKAGVLNEMKINPMGTPQGGIISPLLANVYLHKLDQWITREWEDKKTRVDYKRNDQRIYALRKRSNLKPAYLVRYADDWILITDSKSNAEKWKIRISKYLQTNLKLKLSDEKTYITNIKKKPINFVGFELKLIHGKAQKGFITRTKPNRPKLKAKVKELRLAIREIKKVKVKNNLTLKETLIDSINQVNAKIRGVIQYYEASTGGYAELKKYSFSLNKTGLRALKPFGGKLIAANETNNLLSVHEGHMTKIPSLEYLGLRVGLTSLAFFEWKKTLVKNPEETPYSPKGRELYIKRTGNKQLLTRADELLSLQRSRIIGKGLNRILYNFEYFLNRAYAFNRDKGKCRVCGDEVNEFNVHIHHIRPYLLLSEVNRVPNLATVHVDCHKLIHAEMLEETLPKKILKKVTDFRDKLKTPI</sequence>
<dbReference type="PANTHER" id="PTHR34047:SF8">
    <property type="entry name" value="PROTEIN YKFC"/>
    <property type="match status" value="1"/>
</dbReference>
<reference evidence="3" key="1">
    <citation type="journal article" date="2019" name="Int. J. Syst. Evol. Microbiol.">
        <title>The Global Catalogue of Microorganisms (GCM) 10K type strain sequencing project: providing services to taxonomists for standard genome sequencing and annotation.</title>
        <authorList>
            <consortium name="The Broad Institute Genomics Platform"/>
            <consortium name="The Broad Institute Genome Sequencing Center for Infectious Disease"/>
            <person name="Wu L."/>
            <person name="Ma J."/>
        </authorList>
    </citation>
    <scope>NUCLEOTIDE SEQUENCE [LARGE SCALE GENOMIC DNA]</scope>
    <source>
        <strain evidence="3">KACC 11904</strain>
    </source>
</reference>
<dbReference type="Proteomes" id="UP001596044">
    <property type="component" value="Unassembled WGS sequence"/>
</dbReference>
<dbReference type="EC" id="2.7.7.49" evidence="2"/>
<dbReference type="InterPro" id="IPR051083">
    <property type="entry name" value="GrpII_Intron_Splice-Mob/Def"/>
</dbReference>
<dbReference type="SUPFAM" id="SSF56672">
    <property type="entry name" value="DNA/RNA polymerases"/>
    <property type="match status" value="1"/>
</dbReference>
<keyword evidence="2" id="KW-0695">RNA-directed DNA polymerase</keyword>
<dbReference type="InterPro" id="IPR003615">
    <property type="entry name" value="HNH_nuc"/>
</dbReference>
<accession>A0ABW0K8N2</accession>
<dbReference type="CDD" id="cd01651">
    <property type="entry name" value="RT_G2_intron"/>
    <property type="match status" value="1"/>
</dbReference>
<gene>
    <name evidence="2" type="primary">ltrA</name>
    <name evidence="2" type="ORF">ACFPOG_12770</name>
</gene>
<dbReference type="InterPro" id="IPR000477">
    <property type="entry name" value="RT_dom"/>
</dbReference>
<dbReference type="SMART" id="SM00507">
    <property type="entry name" value="HNHc"/>
    <property type="match status" value="1"/>
</dbReference>
<keyword evidence="2" id="KW-0808">Transferase</keyword>
<evidence type="ECO:0000313" key="2">
    <source>
        <dbReference type="EMBL" id="MFC5449138.1"/>
    </source>
</evidence>
<comment type="caution">
    <text evidence="2">The sequence shown here is derived from an EMBL/GenBank/DDBJ whole genome shotgun (WGS) entry which is preliminary data.</text>
</comment>
<dbReference type="InterPro" id="IPR043502">
    <property type="entry name" value="DNA/RNA_pol_sf"/>
</dbReference>
<keyword evidence="2" id="KW-0548">Nucleotidyltransferase</keyword>
<organism evidence="2 3">
    <name type="scientific">Paenibacillus aestuarii</name>
    <dbReference type="NCBI Taxonomy" id="516965"/>
    <lineage>
        <taxon>Bacteria</taxon>
        <taxon>Bacillati</taxon>
        <taxon>Bacillota</taxon>
        <taxon>Bacilli</taxon>
        <taxon>Bacillales</taxon>
        <taxon>Paenibacillaceae</taxon>
        <taxon>Paenibacillus</taxon>
    </lineage>
</organism>
<dbReference type="CDD" id="cd00085">
    <property type="entry name" value="HNHc"/>
    <property type="match status" value="1"/>
</dbReference>
<dbReference type="EMBL" id="JBHSMJ010000017">
    <property type="protein sequence ID" value="MFC5449138.1"/>
    <property type="molecule type" value="Genomic_DNA"/>
</dbReference>
<protein>
    <submittedName>
        <fullName evidence="2">Group II intron reverse transcriptase/maturase</fullName>
        <ecNumber evidence="2">2.7.7.49</ecNumber>
    </submittedName>
</protein>
<proteinExistence type="predicted"/>
<name>A0ABW0K8N2_9BACL</name>
<dbReference type="RefSeq" id="WP_377524790.1">
    <property type="nucleotide sequence ID" value="NZ_JBHSMJ010000017.1"/>
</dbReference>
<dbReference type="Pfam" id="PF00078">
    <property type="entry name" value="RVT_1"/>
    <property type="match status" value="1"/>
</dbReference>
<dbReference type="PROSITE" id="PS50878">
    <property type="entry name" value="RT_POL"/>
    <property type="match status" value="1"/>
</dbReference>
<dbReference type="Gene3D" id="1.10.30.50">
    <property type="match status" value="1"/>
</dbReference>
<dbReference type="GO" id="GO:0003964">
    <property type="term" value="F:RNA-directed DNA polymerase activity"/>
    <property type="evidence" value="ECO:0007669"/>
    <property type="project" value="UniProtKB-KW"/>
</dbReference>
<feature type="domain" description="Reverse transcriptase" evidence="1">
    <location>
        <begin position="86"/>
        <end position="342"/>
    </location>
</feature>
<dbReference type="InterPro" id="IPR030931">
    <property type="entry name" value="Group_II_RT_mat"/>
</dbReference>
<evidence type="ECO:0000313" key="3">
    <source>
        <dbReference type="Proteomes" id="UP001596044"/>
    </source>
</evidence>
<evidence type="ECO:0000259" key="1">
    <source>
        <dbReference type="PROSITE" id="PS50878"/>
    </source>
</evidence>
<keyword evidence="3" id="KW-1185">Reference proteome</keyword>
<dbReference type="Pfam" id="PF01844">
    <property type="entry name" value="HNH"/>
    <property type="match status" value="1"/>
</dbReference>
<dbReference type="PANTHER" id="PTHR34047">
    <property type="entry name" value="NUCLEAR INTRON MATURASE 1, MITOCHONDRIAL-RELATED"/>
    <property type="match status" value="1"/>
</dbReference>